<accession>F6EHL4</accession>
<comment type="pathway">
    <text evidence="1">Cofactor biosynthesis; L-ascorbate biosynthesis.</text>
</comment>
<dbReference type="EMBL" id="CP002786">
    <property type="protein sequence ID" value="AEF42378.1"/>
    <property type="molecule type" value="Genomic_DNA"/>
</dbReference>
<dbReference type="AlphaFoldDB" id="F6EHL4"/>
<dbReference type="Gene3D" id="3.30.70.2520">
    <property type="match status" value="1"/>
</dbReference>
<protein>
    <submittedName>
        <fullName evidence="6">FAD-linked oxidoreductase</fullName>
    </submittedName>
</protein>
<dbReference type="GO" id="GO:0080049">
    <property type="term" value="F:L-gulono-1,4-lactone dehydrogenase activity"/>
    <property type="evidence" value="ECO:0007669"/>
    <property type="project" value="TreeGrafter"/>
</dbReference>
<evidence type="ECO:0000313" key="6">
    <source>
        <dbReference type="EMBL" id="AEF42378.1"/>
    </source>
</evidence>
<dbReference type="GO" id="GO:0016020">
    <property type="term" value="C:membrane"/>
    <property type="evidence" value="ECO:0007669"/>
    <property type="project" value="InterPro"/>
</dbReference>
<dbReference type="STRING" id="443218.AS9A_3942"/>
<dbReference type="InterPro" id="IPR006093">
    <property type="entry name" value="Oxy_OxRdtase_FAD_BS"/>
</dbReference>
<dbReference type="Pfam" id="PF04030">
    <property type="entry name" value="ALO"/>
    <property type="match status" value="1"/>
</dbReference>
<dbReference type="InterPro" id="IPR016166">
    <property type="entry name" value="FAD-bd_PCMH"/>
</dbReference>
<dbReference type="GO" id="GO:0071949">
    <property type="term" value="F:FAD binding"/>
    <property type="evidence" value="ECO:0007669"/>
    <property type="project" value="InterPro"/>
</dbReference>
<dbReference type="PROSITE" id="PS51387">
    <property type="entry name" value="FAD_PCMH"/>
    <property type="match status" value="1"/>
</dbReference>
<keyword evidence="4" id="KW-0560">Oxidoreductase</keyword>
<dbReference type="InterPro" id="IPR016167">
    <property type="entry name" value="FAD-bd_PCMH_sub1"/>
</dbReference>
<dbReference type="Pfam" id="PF01565">
    <property type="entry name" value="FAD_binding_4"/>
    <property type="match status" value="1"/>
</dbReference>
<dbReference type="Gene3D" id="3.30.465.10">
    <property type="match status" value="1"/>
</dbReference>
<dbReference type="UniPathway" id="UPA00132"/>
<dbReference type="InterPro" id="IPR010031">
    <property type="entry name" value="FAD_lactone_oxidase-like"/>
</dbReference>
<sequence>MVTQWQNWARTVTAYPARVLRPRSVEELREIVRSAADAGTTVRAWGSGHSFTATAATADWALDLSEFRGFTDVDLPRRQVTVKSGTCLQELNNSLHVLGLALANLGDIDTQTIAGAISTGTHGTGARLGGLATQVVGLELVQTSGEILRCSAEVNRETFDAARVSLGALGVISTLTLQCVPRFVLAADERPELLDTVLESIEYEVESNDHFEFFMFPYGRRALVKRNNQTDAATRPLSRAAEFISYELVENRAFGAICRLGRALPAVAQPTGRVIDAVLSPRMYRDWSYRVFATPRRVRMVESEYAIPRAALAGVLAELRALYSRLAEPVMFPVEVRFSAADDVWLSPAYGRETAYVAVHQFDGMPYEKYFHEFEAIVRGADGRPHWGKMHSLGREALADLYPRFRDFTRIRDVVDPDRIFRNVYTDQVLG</sequence>
<dbReference type="InterPro" id="IPR006094">
    <property type="entry name" value="Oxid_FAD_bind_N"/>
</dbReference>
<dbReference type="Gene3D" id="1.10.45.10">
    <property type="entry name" value="Vanillyl-alcohol Oxidase, Chain A, domain 4"/>
    <property type="match status" value="1"/>
</dbReference>
<dbReference type="PIRSF" id="PIRSF000136">
    <property type="entry name" value="LGO_GLO"/>
    <property type="match status" value="1"/>
</dbReference>
<evidence type="ECO:0000313" key="7">
    <source>
        <dbReference type="Proteomes" id="UP000009235"/>
    </source>
</evidence>
<keyword evidence="3" id="KW-0060">Ascorbate biosynthesis</keyword>
<dbReference type="HOGENOM" id="CLU_003896_4_3_11"/>
<dbReference type="KEGG" id="asd:AS9A_3942"/>
<evidence type="ECO:0000256" key="4">
    <source>
        <dbReference type="ARBA" id="ARBA00023002"/>
    </source>
</evidence>
<organism evidence="6 7">
    <name type="scientific">Hoyosella subflava (strain DSM 45089 / JCM 17490 / NBRC 109087 / DQS3-9A1)</name>
    <name type="common">Amycolicicoccus subflavus</name>
    <dbReference type="NCBI Taxonomy" id="443218"/>
    <lineage>
        <taxon>Bacteria</taxon>
        <taxon>Bacillati</taxon>
        <taxon>Actinomycetota</taxon>
        <taxon>Actinomycetes</taxon>
        <taxon>Mycobacteriales</taxon>
        <taxon>Hoyosellaceae</taxon>
        <taxon>Hoyosella</taxon>
    </lineage>
</organism>
<dbReference type="InterPro" id="IPR016171">
    <property type="entry name" value="Vanillyl_alc_oxidase_C-sub2"/>
</dbReference>
<dbReference type="Gene3D" id="3.30.43.10">
    <property type="entry name" value="Uridine Diphospho-n-acetylenolpyruvylglucosamine Reductase, domain 2"/>
    <property type="match status" value="1"/>
</dbReference>
<dbReference type="PANTHER" id="PTHR43762:SF1">
    <property type="entry name" value="D-ARABINONO-1,4-LACTONE OXIDASE"/>
    <property type="match status" value="1"/>
</dbReference>
<dbReference type="InterPro" id="IPR016169">
    <property type="entry name" value="FAD-bd_PCMH_sub2"/>
</dbReference>
<evidence type="ECO:0000259" key="5">
    <source>
        <dbReference type="PROSITE" id="PS51387"/>
    </source>
</evidence>
<reference evidence="6 7" key="1">
    <citation type="journal article" date="2011" name="J. Bacteriol.">
        <title>Complete genome sequence of Amycolicicoccus subflavus DQS3-9A1T, an actinomycete isolated from crude oil-polluted soil.</title>
        <authorList>
            <person name="Cai M."/>
            <person name="Chen W.M."/>
            <person name="Nie Y."/>
            <person name="Chi C.Q."/>
            <person name="Wang Y.N."/>
            <person name="Tang Y.Q."/>
            <person name="Li G.Y."/>
            <person name="Wu X.L."/>
        </authorList>
    </citation>
    <scope>NUCLEOTIDE SEQUENCE [LARGE SCALE GENOMIC DNA]</scope>
    <source>
        <strain evidence="7">DSM 45089 / DQS3-9A1</strain>
    </source>
</reference>
<comment type="similarity">
    <text evidence="2">Belongs to the oxygen-dependent FAD-linked oxidoreductase family.</text>
</comment>
<dbReference type="NCBIfam" id="TIGR01679">
    <property type="entry name" value="bact_FAD_ox"/>
    <property type="match status" value="1"/>
</dbReference>
<proteinExistence type="inferred from homology"/>
<evidence type="ECO:0000256" key="2">
    <source>
        <dbReference type="ARBA" id="ARBA00005466"/>
    </source>
</evidence>
<name>F6EHL4_HOYSD</name>
<gene>
    <name evidence="6" type="ordered locus">AS9A_3942</name>
</gene>
<dbReference type="InterPro" id="IPR036318">
    <property type="entry name" value="FAD-bd_PCMH-like_sf"/>
</dbReference>
<dbReference type="PROSITE" id="PS00862">
    <property type="entry name" value="OX2_COVAL_FAD"/>
    <property type="match status" value="1"/>
</dbReference>
<dbReference type="Proteomes" id="UP000009235">
    <property type="component" value="Chromosome"/>
</dbReference>
<dbReference type="GO" id="GO:0019853">
    <property type="term" value="P:L-ascorbic acid biosynthetic process"/>
    <property type="evidence" value="ECO:0007669"/>
    <property type="project" value="UniProtKB-UniPathway"/>
</dbReference>
<evidence type="ECO:0000256" key="3">
    <source>
        <dbReference type="ARBA" id="ARBA00022644"/>
    </source>
</evidence>
<dbReference type="eggNOG" id="COG0277">
    <property type="taxonomic scope" value="Bacteria"/>
</dbReference>
<keyword evidence="7" id="KW-1185">Reference proteome</keyword>
<evidence type="ECO:0000256" key="1">
    <source>
        <dbReference type="ARBA" id="ARBA00005147"/>
    </source>
</evidence>
<dbReference type="PANTHER" id="PTHR43762">
    <property type="entry name" value="L-GULONOLACTONE OXIDASE"/>
    <property type="match status" value="1"/>
</dbReference>
<dbReference type="InterPro" id="IPR007173">
    <property type="entry name" value="ALO_C"/>
</dbReference>
<dbReference type="SUPFAM" id="SSF56176">
    <property type="entry name" value="FAD-binding/transporter-associated domain-like"/>
    <property type="match status" value="1"/>
</dbReference>
<dbReference type="GO" id="GO:0003885">
    <property type="term" value="F:D-arabinono-1,4-lactone oxidase activity"/>
    <property type="evidence" value="ECO:0007669"/>
    <property type="project" value="InterPro"/>
</dbReference>
<feature type="domain" description="FAD-binding PCMH-type" evidence="5">
    <location>
        <begin position="12"/>
        <end position="182"/>
    </location>
</feature>